<evidence type="ECO:0000313" key="2">
    <source>
        <dbReference type="Proteomes" id="UP000232688"/>
    </source>
</evidence>
<dbReference type="VEuPathDB" id="FungiDB:RhiirA1_174353"/>
<reference evidence="1 2" key="2">
    <citation type="submission" date="2017-10" db="EMBL/GenBank/DDBJ databases">
        <title>Genome analyses suggest a sexual origin of heterokaryosis in a supposedly ancient asexual fungus.</title>
        <authorList>
            <person name="Corradi N."/>
            <person name="Sedzielewska K."/>
            <person name="Noel J."/>
            <person name="Charron P."/>
            <person name="Farinelli L."/>
            <person name="Marton T."/>
            <person name="Kruger M."/>
            <person name="Pelin A."/>
            <person name="Brachmann A."/>
            <person name="Corradi N."/>
        </authorList>
    </citation>
    <scope>NUCLEOTIDE SEQUENCE [LARGE SCALE GENOMIC DNA]</scope>
    <source>
        <strain evidence="1 2">A1</strain>
    </source>
</reference>
<dbReference type="EMBL" id="LLXH01000043">
    <property type="protein sequence ID" value="PKC74711.1"/>
    <property type="molecule type" value="Genomic_DNA"/>
</dbReference>
<gene>
    <name evidence="1" type="ORF">RhiirA1_174353</name>
</gene>
<dbReference type="Proteomes" id="UP000232688">
    <property type="component" value="Unassembled WGS sequence"/>
</dbReference>
<reference evidence="1 2" key="1">
    <citation type="submission" date="2017-10" db="EMBL/GenBank/DDBJ databases">
        <title>Extensive intraspecific genome diversity in a model arbuscular mycorrhizal fungus.</title>
        <authorList>
            <person name="Chen E.C.H."/>
            <person name="Morin E."/>
            <person name="Baudet D."/>
            <person name="Noel J."/>
            <person name="Ndikumana S."/>
            <person name="Charron P."/>
            <person name="St-Onge C."/>
            <person name="Giorgi J."/>
            <person name="Grigoriev I.V."/>
            <person name="Roux C."/>
            <person name="Martin F.M."/>
            <person name="Corradi N."/>
        </authorList>
    </citation>
    <scope>NUCLEOTIDE SEQUENCE [LARGE SCALE GENOMIC DNA]</scope>
    <source>
        <strain evidence="1 2">A1</strain>
    </source>
</reference>
<evidence type="ECO:0000313" key="1">
    <source>
        <dbReference type="EMBL" id="PKC74711.1"/>
    </source>
</evidence>
<dbReference type="AlphaFoldDB" id="A0A2N0SGM9"/>
<proteinExistence type="predicted"/>
<protein>
    <submittedName>
        <fullName evidence="1">Uncharacterized protein</fullName>
    </submittedName>
</protein>
<accession>A0A2N0SGM9</accession>
<organism evidence="1 2">
    <name type="scientific">Rhizophagus irregularis</name>
    <dbReference type="NCBI Taxonomy" id="588596"/>
    <lineage>
        <taxon>Eukaryota</taxon>
        <taxon>Fungi</taxon>
        <taxon>Fungi incertae sedis</taxon>
        <taxon>Mucoromycota</taxon>
        <taxon>Glomeromycotina</taxon>
        <taxon>Glomeromycetes</taxon>
        <taxon>Glomerales</taxon>
        <taxon>Glomeraceae</taxon>
        <taxon>Rhizophagus</taxon>
    </lineage>
</organism>
<dbReference type="VEuPathDB" id="FungiDB:RhiirFUN_012243"/>
<name>A0A2N0SGM9_9GLOM</name>
<comment type="caution">
    <text evidence="1">The sequence shown here is derived from an EMBL/GenBank/DDBJ whole genome shotgun (WGS) entry which is preliminary data.</text>
</comment>
<sequence length="162" mass="18878">MPFIMIFCIQLKSIMIVENLYHEAREELKRIKLTSISSEKIRLMSNVLFKKQHKDNEKPIYDPEEFKKMLEKEEPKLQGFFDEFYAGTNPQKKNPITNQQNKKKTRYNVLSFAGFNNKFISDVKEDVGFLLNASGTSVSAIDTLSNAGLTVRKKIFQKKRFS</sequence>